<reference evidence="2 3" key="1">
    <citation type="submission" date="2019-03" db="EMBL/GenBank/DDBJ databases">
        <title>Genomic Encyclopedia of Type Strains, Phase IV (KMG-IV): sequencing the most valuable type-strain genomes for metagenomic binning, comparative biology and taxonomic classification.</title>
        <authorList>
            <person name="Goeker M."/>
        </authorList>
    </citation>
    <scope>NUCLEOTIDE SEQUENCE [LARGE SCALE GENOMIC DNA]</scope>
    <source>
        <strain evidence="2 3">DSM 29489</strain>
    </source>
</reference>
<name>A0A4R3K4S2_9FIRM</name>
<gene>
    <name evidence="2" type="ORF">EDD59_11578</name>
</gene>
<evidence type="ECO:0000256" key="1">
    <source>
        <dbReference type="SAM" id="Coils"/>
    </source>
</evidence>
<accession>A0A4R3K4S2</accession>
<dbReference type="EMBL" id="SLZZ01000015">
    <property type="protein sequence ID" value="TCS77759.1"/>
    <property type="molecule type" value="Genomic_DNA"/>
</dbReference>
<protein>
    <submittedName>
        <fullName evidence="2">Uncharacterized protein</fullName>
    </submittedName>
</protein>
<feature type="coiled-coil region" evidence="1">
    <location>
        <begin position="23"/>
        <end position="50"/>
    </location>
</feature>
<dbReference type="Proteomes" id="UP000295726">
    <property type="component" value="Unassembled WGS sequence"/>
</dbReference>
<keyword evidence="3" id="KW-1185">Reference proteome</keyword>
<organism evidence="2 3">
    <name type="scientific">Muricomes intestini</name>
    <dbReference type="NCBI Taxonomy" id="1796634"/>
    <lineage>
        <taxon>Bacteria</taxon>
        <taxon>Bacillati</taxon>
        <taxon>Bacillota</taxon>
        <taxon>Clostridia</taxon>
        <taxon>Lachnospirales</taxon>
        <taxon>Lachnospiraceae</taxon>
        <taxon>Muricomes</taxon>
    </lineage>
</organism>
<proteinExistence type="predicted"/>
<keyword evidence="1" id="KW-0175">Coiled coil</keyword>
<dbReference type="RefSeq" id="WP_165920922.1">
    <property type="nucleotide sequence ID" value="NZ_SLZZ01000015.1"/>
</dbReference>
<comment type="caution">
    <text evidence="2">The sequence shown here is derived from an EMBL/GenBank/DDBJ whole genome shotgun (WGS) entry which is preliminary data.</text>
</comment>
<dbReference type="AlphaFoldDB" id="A0A4R3K4S2"/>
<sequence length="58" mass="6884">MSSKSDKQRLTLDELLDTLQAQITEQSKIMDMQEETIRVLEEQNRRLLDMLDKVIHPQ</sequence>
<evidence type="ECO:0000313" key="3">
    <source>
        <dbReference type="Proteomes" id="UP000295726"/>
    </source>
</evidence>
<evidence type="ECO:0000313" key="2">
    <source>
        <dbReference type="EMBL" id="TCS77759.1"/>
    </source>
</evidence>